<evidence type="ECO:0000313" key="2">
    <source>
        <dbReference type="EMBL" id="TYR98631.1"/>
    </source>
</evidence>
<dbReference type="RefSeq" id="WP_148954388.1">
    <property type="nucleotide sequence ID" value="NZ_VTEG01000010.1"/>
</dbReference>
<feature type="transmembrane region" description="Helical" evidence="1">
    <location>
        <begin position="90"/>
        <end position="112"/>
    </location>
</feature>
<protein>
    <submittedName>
        <fullName evidence="2">Uncharacterized protein</fullName>
    </submittedName>
</protein>
<keyword evidence="1" id="KW-1133">Transmembrane helix</keyword>
<evidence type="ECO:0000313" key="3">
    <source>
        <dbReference type="Proteomes" id="UP000325182"/>
    </source>
</evidence>
<dbReference type="Proteomes" id="UP000325182">
    <property type="component" value="Unassembled WGS sequence"/>
</dbReference>
<keyword evidence="1" id="KW-0472">Membrane</keyword>
<comment type="caution">
    <text evidence="2">The sequence shown here is derived from an EMBL/GenBank/DDBJ whole genome shotgun (WGS) entry which is preliminary data.</text>
</comment>
<sequence>MKHIPYEEWLKYVEDRLNEPVREQYEEHLYSCDHCMEIYLEALEAAETSLPALSSESRFTDNVMADILGGKQMEAPGMEKEQKFYQKAPFHYIVAAAMTIVLMSTGVFQQLIGFAEEFEHDSGPSVTNELMNKTTNFINEVENETRKERKE</sequence>
<organism evidence="2 3">
    <name type="scientific">Rossellomorea vietnamensis</name>
    <dbReference type="NCBI Taxonomy" id="218284"/>
    <lineage>
        <taxon>Bacteria</taxon>
        <taxon>Bacillati</taxon>
        <taxon>Bacillota</taxon>
        <taxon>Bacilli</taxon>
        <taxon>Bacillales</taxon>
        <taxon>Bacillaceae</taxon>
        <taxon>Rossellomorea</taxon>
    </lineage>
</organism>
<reference evidence="2 3" key="1">
    <citation type="submission" date="2019-08" db="EMBL/GenBank/DDBJ databases">
        <title>Bacillus genomes from the desert of Cuatro Cienegas, Coahuila.</title>
        <authorList>
            <person name="Olmedo-Alvarez G."/>
        </authorList>
    </citation>
    <scope>NUCLEOTIDE SEQUENCE [LARGE SCALE GENOMIC DNA]</scope>
    <source>
        <strain evidence="2 3">CH128b_4D</strain>
    </source>
</reference>
<evidence type="ECO:0000256" key="1">
    <source>
        <dbReference type="SAM" id="Phobius"/>
    </source>
</evidence>
<gene>
    <name evidence="2" type="ORF">FZC84_14475</name>
</gene>
<dbReference type="AlphaFoldDB" id="A0A5D4MAM6"/>
<name>A0A5D4MAM6_9BACI</name>
<dbReference type="EMBL" id="VTEG01000010">
    <property type="protein sequence ID" value="TYR98631.1"/>
    <property type="molecule type" value="Genomic_DNA"/>
</dbReference>
<keyword evidence="1" id="KW-0812">Transmembrane</keyword>
<proteinExistence type="predicted"/>
<accession>A0A5D4MAM6</accession>